<dbReference type="Proteomes" id="UP000295765">
    <property type="component" value="Unassembled WGS sequence"/>
</dbReference>
<dbReference type="GO" id="GO:0003700">
    <property type="term" value="F:DNA-binding transcription factor activity"/>
    <property type="evidence" value="ECO:0007669"/>
    <property type="project" value="InterPro"/>
</dbReference>
<dbReference type="RefSeq" id="WP_132539727.1">
    <property type="nucleotide sequence ID" value="NZ_SLWY01000005.1"/>
</dbReference>
<dbReference type="PANTHER" id="PTHR43280">
    <property type="entry name" value="ARAC-FAMILY TRANSCRIPTIONAL REGULATOR"/>
    <property type="match status" value="1"/>
</dbReference>
<dbReference type="Gene3D" id="2.60.120.10">
    <property type="entry name" value="Jelly Rolls"/>
    <property type="match status" value="1"/>
</dbReference>
<dbReference type="SUPFAM" id="SSF51182">
    <property type="entry name" value="RmlC-like cupins"/>
    <property type="match status" value="1"/>
</dbReference>
<dbReference type="SUPFAM" id="SSF46689">
    <property type="entry name" value="Homeodomain-like"/>
    <property type="match status" value="2"/>
</dbReference>
<name>A0A4R2L8I0_9GAMM</name>
<dbReference type="Gene3D" id="1.10.10.60">
    <property type="entry name" value="Homeodomain-like"/>
    <property type="match status" value="2"/>
</dbReference>
<keyword evidence="6" id="KW-1185">Reference proteome</keyword>
<dbReference type="PANTHER" id="PTHR43280:SF27">
    <property type="entry name" value="TRANSCRIPTIONAL REGULATOR MTLR"/>
    <property type="match status" value="1"/>
</dbReference>
<evidence type="ECO:0000313" key="6">
    <source>
        <dbReference type="Proteomes" id="UP000295765"/>
    </source>
</evidence>
<organism evidence="5 6">
    <name type="scientific">Plasticicumulans lactativorans</name>
    <dbReference type="NCBI Taxonomy" id="1133106"/>
    <lineage>
        <taxon>Bacteria</taxon>
        <taxon>Pseudomonadati</taxon>
        <taxon>Pseudomonadota</taxon>
        <taxon>Gammaproteobacteria</taxon>
        <taxon>Candidatus Competibacteraceae</taxon>
        <taxon>Plasticicumulans</taxon>
    </lineage>
</organism>
<accession>A0A4R2L8I0</accession>
<keyword evidence="1" id="KW-0805">Transcription regulation</keyword>
<sequence length="311" mass="35768">MKNRRQKFTPEFEHDLVRDPRLGYEPRDASRFVHCVEHGSPTPLERWHCHDEYELQLIVAGQGRAFVGDYVGHFEPGHLVLTGPRLPHNWISTDLPPNGLGVRSLVIQFREEPLREGMRAIRELEEVGPLLERARHGVEFFGLSDSVRDRFHRIKRSHGLERFAEFIGLLCQLRRCEDYRLLSSEPVIGTGAGHAPATISRVIEYVNEHYPEPMPVAQVAARINMSESRFSRWFSKLTDSTFTAFVNRVRIHKACELLMHSESQISSICYAVGFNNVANFNRRFRDVKGITPREFRRQSLERLGAAPSPMG</sequence>
<dbReference type="PROSITE" id="PS00041">
    <property type="entry name" value="HTH_ARAC_FAMILY_1"/>
    <property type="match status" value="1"/>
</dbReference>
<dbReference type="OrthoDB" id="9816011at2"/>
<evidence type="ECO:0000259" key="4">
    <source>
        <dbReference type="PROSITE" id="PS01124"/>
    </source>
</evidence>
<dbReference type="InterPro" id="IPR018062">
    <property type="entry name" value="HTH_AraC-typ_CS"/>
</dbReference>
<dbReference type="InterPro" id="IPR003313">
    <property type="entry name" value="AraC-bd"/>
</dbReference>
<keyword evidence="3" id="KW-0804">Transcription</keyword>
<dbReference type="InterPro" id="IPR014710">
    <property type="entry name" value="RmlC-like_jellyroll"/>
</dbReference>
<dbReference type="InterPro" id="IPR011051">
    <property type="entry name" value="RmlC_Cupin_sf"/>
</dbReference>
<evidence type="ECO:0000256" key="1">
    <source>
        <dbReference type="ARBA" id="ARBA00023015"/>
    </source>
</evidence>
<dbReference type="Pfam" id="PF02311">
    <property type="entry name" value="AraC_binding"/>
    <property type="match status" value="1"/>
</dbReference>
<dbReference type="CDD" id="cd06976">
    <property type="entry name" value="cupin_MtlR-like_N"/>
    <property type="match status" value="1"/>
</dbReference>
<evidence type="ECO:0000256" key="3">
    <source>
        <dbReference type="ARBA" id="ARBA00023163"/>
    </source>
</evidence>
<evidence type="ECO:0000313" key="5">
    <source>
        <dbReference type="EMBL" id="TCO82362.1"/>
    </source>
</evidence>
<feature type="domain" description="HTH araC/xylS-type" evidence="4">
    <location>
        <begin position="200"/>
        <end position="298"/>
    </location>
</feature>
<dbReference type="AlphaFoldDB" id="A0A4R2L8I0"/>
<gene>
    <name evidence="5" type="ORF">EV699_105152</name>
</gene>
<evidence type="ECO:0000256" key="2">
    <source>
        <dbReference type="ARBA" id="ARBA00023125"/>
    </source>
</evidence>
<dbReference type="SMART" id="SM00342">
    <property type="entry name" value="HTH_ARAC"/>
    <property type="match status" value="1"/>
</dbReference>
<dbReference type="GO" id="GO:0043565">
    <property type="term" value="F:sequence-specific DNA binding"/>
    <property type="evidence" value="ECO:0007669"/>
    <property type="project" value="InterPro"/>
</dbReference>
<proteinExistence type="predicted"/>
<dbReference type="InterPro" id="IPR018060">
    <property type="entry name" value="HTH_AraC"/>
</dbReference>
<comment type="caution">
    <text evidence="5">The sequence shown here is derived from an EMBL/GenBank/DDBJ whole genome shotgun (WGS) entry which is preliminary data.</text>
</comment>
<dbReference type="PROSITE" id="PS01124">
    <property type="entry name" value="HTH_ARAC_FAMILY_2"/>
    <property type="match status" value="1"/>
</dbReference>
<dbReference type="Pfam" id="PF12833">
    <property type="entry name" value="HTH_18"/>
    <property type="match status" value="1"/>
</dbReference>
<dbReference type="InterPro" id="IPR009057">
    <property type="entry name" value="Homeodomain-like_sf"/>
</dbReference>
<reference evidence="5 6" key="1">
    <citation type="submission" date="2019-03" db="EMBL/GenBank/DDBJ databases">
        <title>Genomic Encyclopedia of Type Strains, Phase IV (KMG-IV): sequencing the most valuable type-strain genomes for metagenomic binning, comparative biology and taxonomic classification.</title>
        <authorList>
            <person name="Goeker M."/>
        </authorList>
    </citation>
    <scope>NUCLEOTIDE SEQUENCE [LARGE SCALE GENOMIC DNA]</scope>
    <source>
        <strain evidence="5 6">DSM 25287</strain>
    </source>
</reference>
<protein>
    <submittedName>
        <fullName evidence="5">AraC family transcriptional regulator</fullName>
    </submittedName>
</protein>
<dbReference type="EMBL" id="SLWY01000005">
    <property type="protein sequence ID" value="TCO82362.1"/>
    <property type="molecule type" value="Genomic_DNA"/>
</dbReference>
<keyword evidence="2" id="KW-0238">DNA-binding</keyword>